<dbReference type="PRINTS" id="PR00069">
    <property type="entry name" value="ALDKETRDTASE"/>
</dbReference>
<sequence>MKYRRLGKTDLNVSVVGVGTWQFGGDWGKDYTQKDADEILIRAKELGINLIDTAECYGPHHMSETFIGDFLSRDRREDWVLATKFGHHWHEKWENAWNVDQIRTQLEESLRALKTDYVDLYQFHSGSDEAFDNDELWTMLDKQVQAGKIRNLGISIGSNDNLYQTDKATEVNAKAIQVVYNRIDRVPEERVFPSCERQDLGVLARVPLASGFLSGKYKPGAVFEDNVRKGRDRADIDEKLKQVQQIQNTEVPEGVGMAEWALAWCLKNPTVSCVIPGCKTVEQVESNARAAEIEL</sequence>
<evidence type="ECO:0000313" key="3">
    <source>
        <dbReference type="Proteomes" id="UP000605427"/>
    </source>
</evidence>
<accession>A0ABQ1ZI32</accession>
<dbReference type="InterPro" id="IPR020471">
    <property type="entry name" value="AKR"/>
</dbReference>
<dbReference type="PANTHER" id="PTHR43312:SF1">
    <property type="entry name" value="NADP-DEPENDENT OXIDOREDUCTASE DOMAIN-CONTAINING PROTEIN"/>
    <property type="match status" value="1"/>
</dbReference>
<dbReference type="Gene3D" id="3.20.20.100">
    <property type="entry name" value="NADP-dependent oxidoreductase domain"/>
    <property type="match status" value="1"/>
</dbReference>
<dbReference type="CDD" id="cd19086">
    <property type="entry name" value="AKR_AKR11C1"/>
    <property type="match status" value="1"/>
</dbReference>
<dbReference type="InterPro" id="IPR053135">
    <property type="entry name" value="AKR2_Oxidoreductase"/>
</dbReference>
<dbReference type="PANTHER" id="PTHR43312">
    <property type="entry name" value="D-THREO-ALDOSE 1-DEHYDROGENASE"/>
    <property type="match status" value="1"/>
</dbReference>
<protein>
    <submittedName>
        <fullName evidence="2">Oxidoreductase</fullName>
    </submittedName>
</protein>
<evidence type="ECO:0000313" key="2">
    <source>
        <dbReference type="EMBL" id="GGH67695.1"/>
    </source>
</evidence>
<dbReference type="EMBL" id="BMDD01000001">
    <property type="protein sequence ID" value="GGH67695.1"/>
    <property type="molecule type" value="Genomic_DNA"/>
</dbReference>
<dbReference type="InterPro" id="IPR036812">
    <property type="entry name" value="NAD(P)_OxRdtase_dom_sf"/>
</dbReference>
<dbReference type="SUPFAM" id="SSF51430">
    <property type="entry name" value="NAD(P)-linked oxidoreductase"/>
    <property type="match status" value="1"/>
</dbReference>
<dbReference type="Proteomes" id="UP000605427">
    <property type="component" value="Unassembled WGS sequence"/>
</dbReference>
<keyword evidence="3" id="KW-1185">Reference proteome</keyword>
<gene>
    <name evidence="2" type="ORF">GCM10007362_00940</name>
</gene>
<dbReference type="InterPro" id="IPR023210">
    <property type="entry name" value="NADP_OxRdtase_dom"/>
</dbReference>
<dbReference type="RefSeq" id="WP_172237518.1">
    <property type="nucleotide sequence ID" value="NZ_BMDD01000001.1"/>
</dbReference>
<organism evidence="2 3">
    <name type="scientific">Saccharibacillus endophyticus</name>
    <dbReference type="NCBI Taxonomy" id="2060666"/>
    <lineage>
        <taxon>Bacteria</taxon>
        <taxon>Bacillati</taxon>
        <taxon>Bacillota</taxon>
        <taxon>Bacilli</taxon>
        <taxon>Bacillales</taxon>
        <taxon>Paenibacillaceae</taxon>
        <taxon>Saccharibacillus</taxon>
    </lineage>
</organism>
<feature type="domain" description="NADP-dependent oxidoreductase" evidence="1">
    <location>
        <begin position="16"/>
        <end position="295"/>
    </location>
</feature>
<dbReference type="Pfam" id="PF00248">
    <property type="entry name" value="Aldo_ket_red"/>
    <property type="match status" value="1"/>
</dbReference>
<proteinExistence type="predicted"/>
<name>A0ABQ1ZI32_9BACL</name>
<comment type="caution">
    <text evidence="2">The sequence shown here is derived from an EMBL/GenBank/DDBJ whole genome shotgun (WGS) entry which is preliminary data.</text>
</comment>
<reference evidence="3" key="1">
    <citation type="journal article" date="2019" name="Int. J. Syst. Evol. Microbiol.">
        <title>The Global Catalogue of Microorganisms (GCM) 10K type strain sequencing project: providing services to taxonomists for standard genome sequencing and annotation.</title>
        <authorList>
            <consortium name="The Broad Institute Genomics Platform"/>
            <consortium name="The Broad Institute Genome Sequencing Center for Infectious Disease"/>
            <person name="Wu L."/>
            <person name="Ma J."/>
        </authorList>
    </citation>
    <scope>NUCLEOTIDE SEQUENCE [LARGE SCALE GENOMIC DNA]</scope>
    <source>
        <strain evidence="3">CCM 8702</strain>
    </source>
</reference>
<evidence type="ECO:0000259" key="1">
    <source>
        <dbReference type="Pfam" id="PF00248"/>
    </source>
</evidence>